<dbReference type="EC" id="3.2.1.52" evidence="3"/>
<evidence type="ECO:0000256" key="3">
    <source>
        <dbReference type="ARBA" id="ARBA00012663"/>
    </source>
</evidence>
<evidence type="ECO:0000256" key="1">
    <source>
        <dbReference type="ARBA" id="ARBA00001231"/>
    </source>
</evidence>
<comment type="similarity">
    <text evidence="2">Belongs to the glycosyl hydrolase 20 family.</text>
</comment>
<evidence type="ECO:0000256" key="2">
    <source>
        <dbReference type="ARBA" id="ARBA00006285"/>
    </source>
</evidence>
<keyword evidence="4" id="KW-0378">Hydrolase</keyword>
<feature type="domain" description="Beta-hexosaminidase bacterial type N-terminal" evidence="7">
    <location>
        <begin position="68"/>
        <end position="145"/>
    </location>
</feature>
<evidence type="ECO:0000259" key="7">
    <source>
        <dbReference type="Pfam" id="PF02838"/>
    </source>
</evidence>
<evidence type="ECO:0000259" key="6">
    <source>
        <dbReference type="Pfam" id="PF00728"/>
    </source>
</evidence>
<dbReference type="RefSeq" id="WP_192011061.1">
    <property type="nucleotide sequence ID" value="NZ_JACYTQ010000006.1"/>
</dbReference>
<keyword evidence="9" id="KW-1185">Reference proteome</keyword>
<dbReference type="PANTHER" id="PTHR22600">
    <property type="entry name" value="BETA-HEXOSAMINIDASE"/>
    <property type="match status" value="1"/>
</dbReference>
<accession>A0ABR9AMY1</accession>
<evidence type="ECO:0000256" key="4">
    <source>
        <dbReference type="ARBA" id="ARBA00022801"/>
    </source>
</evidence>
<reference evidence="8 9" key="1">
    <citation type="submission" date="2020-09" db="EMBL/GenBank/DDBJ databases">
        <title>Echinicola sp. CAU 1574 isolated from sand of Sido Beach.</title>
        <authorList>
            <person name="Kim W."/>
        </authorList>
    </citation>
    <scope>NUCLEOTIDE SEQUENCE [LARGE SCALE GENOMIC DNA]</scope>
    <source>
        <strain evidence="8 9">CAU 1574</strain>
    </source>
</reference>
<name>A0ABR9AMY1_9BACT</name>
<dbReference type="Proteomes" id="UP000647133">
    <property type="component" value="Unassembled WGS sequence"/>
</dbReference>
<comment type="caution">
    <text evidence="8">The sequence shown here is derived from an EMBL/GenBank/DDBJ whole genome shotgun (WGS) entry which is preliminary data.</text>
</comment>
<protein>
    <recommendedName>
        <fullName evidence="3">beta-N-acetylhexosaminidase</fullName>
        <ecNumber evidence="3">3.2.1.52</ecNumber>
    </recommendedName>
</protein>
<dbReference type="InterPro" id="IPR029018">
    <property type="entry name" value="Hex-like_dom2"/>
</dbReference>
<dbReference type="PRINTS" id="PR00738">
    <property type="entry name" value="GLHYDRLASE20"/>
</dbReference>
<dbReference type="InterPro" id="IPR025705">
    <property type="entry name" value="Beta_hexosaminidase_sua/sub"/>
</dbReference>
<comment type="catalytic activity">
    <reaction evidence="1">
        <text>Hydrolysis of terminal non-reducing N-acetyl-D-hexosamine residues in N-acetyl-beta-D-hexosaminides.</text>
        <dbReference type="EC" id="3.2.1.52"/>
    </reaction>
</comment>
<dbReference type="InterPro" id="IPR017853">
    <property type="entry name" value="GH"/>
</dbReference>
<dbReference type="EMBL" id="JACYTQ010000006">
    <property type="protein sequence ID" value="MBD8490169.1"/>
    <property type="molecule type" value="Genomic_DNA"/>
</dbReference>
<dbReference type="InterPro" id="IPR015882">
    <property type="entry name" value="HEX_bac_N"/>
</dbReference>
<dbReference type="Gene3D" id="3.30.379.10">
    <property type="entry name" value="Chitobiase/beta-hexosaminidase domain 2-like"/>
    <property type="match status" value="1"/>
</dbReference>
<evidence type="ECO:0000256" key="5">
    <source>
        <dbReference type="ARBA" id="ARBA00023295"/>
    </source>
</evidence>
<dbReference type="PANTHER" id="PTHR22600:SF57">
    <property type="entry name" value="BETA-N-ACETYLHEXOSAMINIDASE"/>
    <property type="match status" value="1"/>
</dbReference>
<dbReference type="Gene3D" id="3.20.20.80">
    <property type="entry name" value="Glycosidases"/>
    <property type="match status" value="1"/>
</dbReference>
<dbReference type="Pfam" id="PF02838">
    <property type="entry name" value="Glyco_hydro_20b"/>
    <property type="match status" value="1"/>
</dbReference>
<feature type="domain" description="Glycoside hydrolase family 20 catalytic" evidence="6">
    <location>
        <begin position="149"/>
        <end position="334"/>
    </location>
</feature>
<gene>
    <name evidence="8" type="ORF">IFO69_15545</name>
</gene>
<keyword evidence="5" id="KW-0326">Glycosidase</keyword>
<dbReference type="InterPro" id="IPR015883">
    <property type="entry name" value="Glyco_hydro_20_cat"/>
</dbReference>
<evidence type="ECO:0000313" key="8">
    <source>
        <dbReference type="EMBL" id="MBD8490169.1"/>
    </source>
</evidence>
<proteinExistence type="inferred from homology"/>
<dbReference type="Pfam" id="PF00728">
    <property type="entry name" value="Glyco_hydro_20"/>
    <property type="match status" value="1"/>
</dbReference>
<dbReference type="SUPFAM" id="SSF55545">
    <property type="entry name" value="beta-N-acetylhexosaminidase-like domain"/>
    <property type="match status" value="1"/>
</dbReference>
<dbReference type="SUPFAM" id="SSF51445">
    <property type="entry name" value="(Trans)glycosidases"/>
    <property type="match status" value="1"/>
</dbReference>
<dbReference type="PROSITE" id="PS51257">
    <property type="entry name" value="PROKAR_LIPOPROTEIN"/>
    <property type="match status" value="1"/>
</dbReference>
<sequence length="688" mass="78530">MTRSLLRILVVFLVSLQACTKKSSTLGDFKLLPSPQEFEISGVSDLHPDDIISYYGLNQTPLPKSSLSASLSAANGDAEATVVYQIDPTLGLASGGYHMQVSQDQVTIDAQDEAGLLYAFESLQQLCLDAEEQQVTLPACTITDYPKLAYRSIHLDIKHHRETLEYYYSLIDKLAHYKINGIILELEDKLQYEQQPTVASADAFTLAEWKDLSDYAHAKHIEISPLIQGLGHASFILKHDEYKALRDNPESDWAFNPLDEKTYEVQFDLYEDALKATPHGKYLHIGGDEVHTTGRNSGKSNLELQLIWLNKVTAFAEEHDRIPIFWDDMPLKFAGVYGPTHDSKYTKEETDSLWATNGPKLEAFLEDFPKNCIYMRWSYLHPELYGNQKAMQWYDENGLKVMGATAGQTRWVLMPQNESNIRSIKSFAASSIENNLGRLLLTLWDDDSPHFELYNRGILAFAEYAWAGDKRNVEEVKSLYRRRAFANALADDSFAFIDSLESPVAFWKNALLTGNKRNYLMRSENPKETAVIALPDPDSPGAWTKANQERLQQAEQAMATTTSLKEKIKTLKSKTLRNEYTLEVYEQVNNLVHFSNHALLLLKDYDLATTEKERASAKASLKNLPDEFRLVRNELEKVYSKTRLIHKPDNYLLDQDHHVHLANQSINFDWQFYAEMLFLEKLSEQLEP</sequence>
<evidence type="ECO:0000313" key="9">
    <source>
        <dbReference type="Proteomes" id="UP000647133"/>
    </source>
</evidence>
<organism evidence="8 9">
    <name type="scientific">Echinicola arenosa</name>
    <dbReference type="NCBI Taxonomy" id="2774144"/>
    <lineage>
        <taxon>Bacteria</taxon>
        <taxon>Pseudomonadati</taxon>
        <taxon>Bacteroidota</taxon>
        <taxon>Cytophagia</taxon>
        <taxon>Cytophagales</taxon>
        <taxon>Cyclobacteriaceae</taxon>
        <taxon>Echinicola</taxon>
    </lineage>
</organism>